<gene>
    <name evidence="3" type="ORF">ACFQ39_04060</name>
</gene>
<organism evidence="3 4">
    <name type="scientific">Namhaeicola litoreus</name>
    <dbReference type="NCBI Taxonomy" id="1052145"/>
    <lineage>
        <taxon>Bacteria</taxon>
        <taxon>Pseudomonadati</taxon>
        <taxon>Bacteroidota</taxon>
        <taxon>Flavobacteriia</taxon>
        <taxon>Flavobacteriales</taxon>
        <taxon>Flavobacteriaceae</taxon>
        <taxon>Namhaeicola</taxon>
    </lineage>
</organism>
<dbReference type="GO" id="GO:0016491">
    <property type="term" value="F:oxidoreductase activity"/>
    <property type="evidence" value="ECO:0007669"/>
    <property type="project" value="UniProtKB-KW"/>
</dbReference>
<keyword evidence="3" id="KW-0560">Oxidoreductase</keyword>
<dbReference type="RefSeq" id="WP_377176709.1">
    <property type="nucleotide sequence ID" value="NZ_JBHTMY010000002.1"/>
</dbReference>
<keyword evidence="1" id="KW-1133">Transmembrane helix</keyword>
<comment type="caution">
    <text evidence="3">The sequence shown here is derived from an EMBL/GenBank/DDBJ whole genome shotgun (WGS) entry which is preliminary data.</text>
</comment>
<keyword evidence="1" id="KW-0812">Transmembrane</keyword>
<feature type="domain" description="Fatty acid desaturase" evidence="2">
    <location>
        <begin position="44"/>
        <end position="133"/>
    </location>
</feature>
<dbReference type="InterPro" id="IPR005804">
    <property type="entry name" value="FA_desaturase_dom"/>
</dbReference>
<evidence type="ECO:0000313" key="4">
    <source>
        <dbReference type="Proteomes" id="UP001597201"/>
    </source>
</evidence>
<feature type="transmembrane region" description="Helical" evidence="1">
    <location>
        <begin position="134"/>
        <end position="153"/>
    </location>
</feature>
<feature type="transmembrane region" description="Helical" evidence="1">
    <location>
        <begin position="159"/>
        <end position="180"/>
    </location>
</feature>
<sequence length="232" mass="27847">MKSRKLISLSVDPIGTVMGISLIVVWGMSLLFLLNWHIDYRNPLTYLFIYIQTHLYTGIFITSHDAMHGSVSKNRKVNYIIGYITSFLFAFNSYDALIVKHHEHHRFVATEKDPDYHDSGKFWLWYWNFLKRYITLRQIILITISLQLLWLIFPLENLILFWSLPSILSTFQLFYFGTFIPHNDGHEHDNKHKSRTLEKNHLLAFFSCYFFGYHYEHHDAPGVPWWRLWQMK</sequence>
<proteinExistence type="predicted"/>
<accession>A0ABW3XYX7</accession>
<feature type="transmembrane region" description="Helical" evidence="1">
    <location>
        <begin position="46"/>
        <end position="67"/>
    </location>
</feature>
<keyword evidence="4" id="KW-1185">Reference proteome</keyword>
<protein>
    <submittedName>
        <fullName evidence="3">Fatty acid desaturase</fullName>
        <ecNumber evidence="3">1.14.19.-</ecNumber>
    </submittedName>
</protein>
<name>A0ABW3XYX7_9FLAO</name>
<evidence type="ECO:0000313" key="3">
    <source>
        <dbReference type="EMBL" id="MFD1314781.1"/>
    </source>
</evidence>
<feature type="transmembrane region" description="Helical" evidence="1">
    <location>
        <begin position="14"/>
        <end position="34"/>
    </location>
</feature>
<dbReference type="EMBL" id="JBHTMY010000002">
    <property type="protein sequence ID" value="MFD1314781.1"/>
    <property type="molecule type" value="Genomic_DNA"/>
</dbReference>
<dbReference type="Proteomes" id="UP001597201">
    <property type="component" value="Unassembled WGS sequence"/>
</dbReference>
<evidence type="ECO:0000259" key="2">
    <source>
        <dbReference type="Pfam" id="PF00487"/>
    </source>
</evidence>
<evidence type="ECO:0000256" key="1">
    <source>
        <dbReference type="SAM" id="Phobius"/>
    </source>
</evidence>
<dbReference type="EC" id="1.14.19.-" evidence="3"/>
<feature type="transmembrane region" description="Helical" evidence="1">
    <location>
        <begin position="79"/>
        <end position="97"/>
    </location>
</feature>
<dbReference type="Pfam" id="PF00487">
    <property type="entry name" value="FA_desaturase"/>
    <property type="match status" value="1"/>
</dbReference>
<keyword evidence="1" id="KW-0472">Membrane</keyword>
<reference evidence="4" key="1">
    <citation type="journal article" date="2019" name="Int. J. Syst. Evol. Microbiol.">
        <title>The Global Catalogue of Microorganisms (GCM) 10K type strain sequencing project: providing services to taxonomists for standard genome sequencing and annotation.</title>
        <authorList>
            <consortium name="The Broad Institute Genomics Platform"/>
            <consortium name="The Broad Institute Genome Sequencing Center for Infectious Disease"/>
            <person name="Wu L."/>
            <person name="Ma J."/>
        </authorList>
    </citation>
    <scope>NUCLEOTIDE SEQUENCE [LARGE SCALE GENOMIC DNA]</scope>
    <source>
        <strain evidence="4">CCUG 61485</strain>
    </source>
</reference>